<dbReference type="OrthoDB" id="26184at2759"/>
<feature type="domain" description="RING-type" evidence="14">
    <location>
        <begin position="818"/>
        <end position="856"/>
    </location>
</feature>
<evidence type="ECO:0000313" key="16">
    <source>
        <dbReference type="Proteomes" id="UP000283509"/>
    </source>
</evidence>
<dbReference type="GO" id="GO:0030897">
    <property type="term" value="C:HOPS complex"/>
    <property type="evidence" value="ECO:0007669"/>
    <property type="project" value="TreeGrafter"/>
</dbReference>
<dbReference type="GO" id="GO:0030674">
    <property type="term" value="F:protein-macromolecule adaptor activity"/>
    <property type="evidence" value="ECO:0007669"/>
    <property type="project" value="TreeGrafter"/>
</dbReference>
<keyword evidence="7" id="KW-0862">Zinc</keyword>
<dbReference type="Gene3D" id="3.30.40.10">
    <property type="entry name" value="Zinc/RING finger domain, C3HC4 (zinc finger)"/>
    <property type="match status" value="1"/>
</dbReference>
<dbReference type="PANTHER" id="PTHR23323">
    <property type="entry name" value="VACUOLAR PROTEIN SORTING-ASSOCIATED PROTEIN"/>
    <property type="match status" value="1"/>
</dbReference>
<dbReference type="SUPFAM" id="SSF50978">
    <property type="entry name" value="WD40 repeat-like"/>
    <property type="match status" value="1"/>
</dbReference>
<feature type="compositionally biased region" description="Polar residues" evidence="13">
    <location>
        <begin position="1037"/>
        <end position="1058"/>
    </location>
</feature>
<evidence type="ECO:0000256" key="2">
    <source>
        <dbReference type="ARBA" id="ARBA00004492"/>
    </source>
</evidence>
<evidence type="ECO:0000256" key="11">
    <source>
        <dbReference type="PROSITE-ProRule" id="PRU00175"/>
    </source>
</evidence>
<feature type="compositionally biased region" description="Polar residues" evidence="13">
    <location>
        <begin position="1113"/>
        <end position="1131"/>
    </location>
</feature>
<feature type="compositionally biased region" description="Basic and acidic residues" evidence="13">
    <location>
        <begin position="1177"/>
        <end position="1198"/>
    </location>
</feature>
<evidence type="ECO:0000313" key="15">
    <source>
        <dbReference type="EMBL" id="ROT67205.1"/>
    </source>
</evidence>
<dbReference type="EMBL" id="QCYY01002834">
    <property type="protein sequence ID" value="ROT67205.1"/>
    <property type="molecule type" value="Genomic_DNA"/>
</dbReference>
<keyword evidence="16" id="KW-1185">Reference proteome</keyword>
<evidence type="ECO:0000256" key="12">
    <source>
        <dbReference type="PROSITE-ProRule" id="PRU01006"/>
    </source>
</evidence>
<name>A0A3R7NUP8_PENVA</name>
<dbReference type="GO" id="GO:0006904">
    <property type="term" value="P:vesicle docking involved in exocytosis"/>
    <property type="evidence" value="ECO:0007669"/>
    <property type="project" value="TreeGrafter"/>
</dbReference>
<dbReference type="Gene3D" id="1.25.40.10">
    <property type="entry name" value="Tetratricopeptide repeat domain"/>
    <property type="match status" value="1"/>
</dbReference>
<dbReference type="GO" id="GO:0031902">
    <property type="term" value="C:late endosome membrane"/>
    <property type="evidence" value="ECO:0007669"/>
    <property type="project" value="UniProtKB-SubCell"/>
</dbReference>
<dbReference type="InterPro" id="IPR000547">
    <property type="entry name" value="Clathrin_H-chain/VPS_repeat"/>
</dbReference>
<dbReference type="Gene3D" id="2.130.10.10">
    <property type="entry name" value="YVTN repeat-like/Quinoprotein amine dehydrogenase"/>
    <property type="match status" value="1"/>
</dbReference>
<dbReference type="AlphaFoldDB" id="A0A3R7NUP8"/>
<dbReference type="InterPro" id="IPR036322">
    <property type="entry name" value="WD40_repeat_dom_sf"/>
</dbReference>
<keyword evidence="9" id="KW-0472">Membrane</keyword>
<proteinExistence type="inferred from homology"/>
<evidence type="ECO:0000256" key="10">
    <source>
        <dbReference type="ARBA" id="ARBA00023228"/>
    </source>
</evidence>
<evidence type="ECO:0000256" key="3">
    <source>
        <dbReference type="ARBA" id="ARBA00007070"/>
    </source>
</evidence>
<protein>
    <submittedName>
        <fullName evidence="15">Putative vacuolar protein sorting-associated protein 11-like</fullName>
    </submittedName>
</protein>
<dbReference type="Pfam" id="PF23356">
    <property type="entry name" value="TPR_PEP5_VPS11"/>
    <property type="match status" value="1"/>
</dbReference>
<dbReference type="InterPro" id="IPR057308">
    <property type="entry name" value="CHCR_PEP5_VPS11"/>
</dbReference>
<dbReference type="InterPro" id="IPR057307">
    <property type="entry name" value="PEP5_VPS11_N"/>
</dbReference>
<dbReference type="GO" id="GO:0006886">
    <property type="term" value="P:intracellular protein transport"/>
    <property type="evidence" value="ECO:0007669"/>
    <property type="project" value="UniProtKB-UniRule"/>
</dbReference>
<keyword evidence="8" id="KW-0653">Protein transport</keyword>
<keyword evidence="5" id="KW-0479">Metal-binding</keyword>
<comment type="caution">
    <text evidence="15">The sequence shown here is derived from an EMBL/GenBank/DDBJ whole genome shotgun (WGS) entry which is preliminary data.</text>
</comment>
<dbReference type="SMART" id="SM00184">
    <property type="entry name" value="RING"/>
    <property type="match status" value="1"/>
</dbReference>
<keyword evidence="4" id="KW-0813">Transport</keyword>
<dbReference type="InterPro" id="IPR015943">
    <property type="entry name" value="WD40/YVTN_repeat-like_dom_sf"/>
</dbReference>
<dbReference type="InterPro" id="IPR011990">
    <property type="entry name" value="TPR-like_helical_dom_sf"/>
</dbReference>
<dbReference type="Pfam" id="PF12451">
    <property type="entry name" value="VPS11_C"/>
    <property type="match status" value="1"/>
</dbReference>
<dbReference type="SUPFAM" id="SSF57850">
    <property type="entry name" value="RING/U-box"/>
    <property type="match status" value="1"/>
</dbReference>
<reference evidence="15 16" key="2">
    <citation type="submission" date="2019-01" db="EMBL/GenBank/DDBJ databases">
        <title>The decoding of complex shrimp genome reveals the adaptation for benthos swimmer, frequently molting mechanism and breeding impact on genome.</title>
        <authorList>
            <person name="Sun Y."/>
            <person name="Gao Y."/>
            <person name="Yu Y."/>
        </authorList>
    </citation>
    <scope>NUCLEOTIDE SEQUENCE [LARGE SCALE GENOMIC DNA]</scope>
    <source>
        <tissue evidence="15">Muscle</tissue>
    </source>
</reference>
<feature type="compositionally biased region" description="Polar residues" evidence="13">
    <location>
        <begin position="1016"/>
        <end position="1026"/>
    </location>
</feature>
<dbReference type="InterPro" id="IPR001841">
    <property type="entry name" value="Znf_RING"/>
</dbReference>
<evidence type="ECO:0000256" key="6">
    <source>
        <dbReference type="ARBA" id="ARBA00022771"/>
    </source>
</evidence>
<evidence type="ECO:0000256" key="13">
    <source>
        <dbReference type="SAM" id="MobiDB-lite"/>
    </source>
</evidence>
<dbReference type="Proteomes" id="UP000283509">
    <property type="component" value="Unassembled WGS sequence"/>
</dbReference>
<sequence length="1206" mass="133883">MWRKFNFFDVKANIDGGKLAEAVKGAEVTCTAAGRGHVYIGDSTGCVHSLTRQLKLDSFQAFDRAVKSITAFDHTSIIITVADKNDGPSEIKVWAPDKADVHGQPPCLRTLCPDPRPNQAGSRASSGLNQAGKVPKVTALAVHPNLSLMAVGFQDGSVMLYRGEVSRDRGSKHRVLLTVSSSITSLHIRHNTRATHLFVTTKNNIFCINCTARDKETTVELDSVGCEPGCATLADGRHEHHFLVARPDAIYSYTSDSRGSCYVFEGEKSMVAWFRGYLIVGTIDKGLPASRASERSITVYDLTNKLVALSTKVRGLAGVVGEWGGLYLVTTEPAMVHMSEKDLQSKFQLLFKKNQFDIAISLAKTQCCDQEEVAEILRQYGDWLYSKGNHPAAMDQYIKTIPHLEPSYVIRKYLDTQHIHNLTTYLQALHRSGSATADHTSLLLNCYTRLRDTQQLDEFIMSKDGAVDCDVELGVRVCRSAGYYDHALALAAKHKLHHHHLAILIDDKKDYVAALRYIKTLDFEEAKSSVMRYGSVLLNHVADETTELLIRLCTDYKPSNTPLIKEGSLDGYLTPEEPVYGDPEEFEYLLVGHSEQAIAFLEKMATIPGKLSDKLYTTLLAEYLHQYGLAPEGQEQVVLGEKIMELLRNTESGCSRDHALLLCDKHQFYDGKLLLWEQAGMYEELLSWYAERGEVENMLAVCSRRSQHQPRLWCSALKLLTSPESTAPPDPQYLMTCLNNIEEKTLLPPLEVVDQLAASPHITLGQVRDYLLRVVSAHTATLTAETSRTEQYSCDTAKMRETINGIRTSATQFTATKCNICNNELELPSVHFLCRHSFHQHCFESYSESDVDCPVCLPENRKMLEVIKAQETHRSQHDQFHEQLERCTDSFSVVADYLGRGVFTHLTHPGYHCYPSLNTNKSMQGKVAPPKASAFVEKDVTDTGSEARVRAAELPNHNTGGVVPEPESRLRVLEKVTQGPTGVGSEGRLRMGERRGQGILEIESESRLRAEGRKMAQTSNEPTSQAMPEGRVRQDKSSAVITSPTEGRMRSQITSSVTVPVAESRLRSNDSARMGGATKGAGSKYGSSLHDHITPSPPAATRDRSPKRPSPVESISTALSSTHISRNTQKALDNPFEEPDADSNNPFGDDFETEQMGNNPFEDDYDESKNPFASDSPTHKSPDEKNPFADDSSKDYESHLNPFGES</sequence>
<reference evidence="15 16" key="1">
    <citation type="submission" date="2018-04" db="EMBL/GenBank/DDBJ databases">
        <authorList>
            <person name="Zhang X."/>
            <person name="Yuan J."/>
            <person name="Li F."/>
            <person name="Xiang J."/>
        </authorList>
    </citation>
    <scope>NUCLEOTIDE SEQUENCE [LARGE SCALE GENOMIC DNA]</scope>
    <source>
        <tissue evidence="15">Muscle</tissue>
    </source>
</reference>
<dbReference type="PANTHER" id="PTHR23323:SF24">
    <property type="entry name" value="VACUOLAR PROTEIN SORTING-ASSOCIATED PROTEIN 11 HOMOLOG"/>
    <property type="match status" value="1"/>
</dbReference>
<gene>
    <name evidence="15" type="ORF">C7M84_014731</name>
</gene>
<evidence type="ECO:0000256" key="7">
    <source>
        <dbReference type="ARBA" id="ARBA00022833"/>
    </source>
</evidence>
<evidence type="ECO:0000256" key="8">
    <source>
        <dbReference type="ARBA" id="ARBA00022927"/>
    </source>
</evidence>
<feature type="repeat" description="CHCR" evidence="12">
    <location>
        <begin position="397"/>
        <end position="550"/>
    </location>
</feature>
<dbReference type="Pfam" id="PF13923">
    <property type="entry name" value="zf-C3HC4_2"/>
    <property type="match status" value="1"/>
</dbReference>
<dbReference type="PROSITE" id="PS50236">
    <property type="entry name" value="CHCR"/>
    <property type="match status" value="1"/>
</dbReference>
<dbReference type="GO" id="GO:0007033">
    <property type="term" value="P:vacuole organization"/>
    <property type="evidence" value="ECO:0007669"/>
    <property type="project" value="TreeGrafter"/>
</dbReference>
<dbReference type="InterPro" id="IPR024763">
    <property type="entry name" value="VPS11_C"/>
</dbReference>
<organism evidence="15 16">
    <name type="scientific">Penaeus vannamei</name>
    <name type="common">Whiteleg shrimp</name>
    <name type="synonym">Litopenaeus vannamei</name>
    <dbReference type="NCBI Taxonomy" id="6689"/>
    <lineage>
        <taxon>Eukaryota</taxon>
        <taxon>Metazoa</taxon>
        <taxon>Ecdysozoa</taxon>
        <taxon>Arthropoda</taxon>
        <taxon>Crustacea</taxon>
        <taxon>Multicrustacea</taxon>
        <taxon>Malacostraca</taxon>
        <taxon>Eumalacostraca</taxon>
        <taxon>Eucarida</taxon>
        <taxon>Decapoda</taxon>
        <taxon>Dendrobranchiata</taxon>
        <taxon>Penaeoidea</taxon>
        <taxon>Penaeidae</taxon>
        <taxon>Penaeus</taxon>
    </lineage>
</organism>
<keyword evidence="10" id="KW-0458">Lysosome</keyword>
<evidence type="ECO:0000256" key="4">
    <source>
        <dbReference type="ARBA" id="ARBA00022448"/>
    </source>
</evidence>
<dbReference type="PROSITE" id="PS50089">
    <property type="entry name" value="ZF_RING_2"/>
    <property type="match status" value="1"/>
</dbReference>
<dbReference type="GO" id="GO:0048284">
    <property type="term" value="P:organelle fusion"/>
    <property type="evidence" value="ECO:0007669"/>
    <property type="project" value="TreeGrafter"/>
</dbReference>
<comment type="subcellular location">
    <subcellularLocation>
        <location evidence="2">Late endosome membrane</location>
        <topology evidence="2">Peripheral membrane protein</topology>
        <orientation evidence="2">Cytoplasmic side</orientation>
    </subcellularLocation>
    <subcellularLocation>
        <location evidence="1">Lysosome</location>
    </subcellularLocation>
</comment>
<dbReference type="GO" id="GO:0005764">
    <property type="term" value="C:lysosome"/>
    <property type="evidence" value="ECO:0007669"/>
    <property type="project" value="UniProtKB-SubCell"/>
</dbReference>
<dbReference type="CDD" id="cd16688">
    <property type="entry name" value="RING-H2_Vps11"/>
    <property type="match status" value="1"/>
</dbReference>
<dbReference type="GO" id="GO:0008270">
    <property type="term" value="F:zinc ion binding"/>
    <property type="evidence" value="ECO:0007669"/>
    <property type="project" value="UniProtKB-KW"/>
</dbReference>
<keyword evidence="6 11" id="KW-0863">Zinc-finger</keyword>
<evidence type="ECO:0000256" key="9">
    <source>
        <dbReference type="ARBA" id="ARBA00023136"/>
    </source>
</evidence>
<dbReference type="GO" id="GO:0007032">
    <property type="term" value="P:endosome organization"/>
    <property type="evidence" value="ECO:0007669"/>
    <property type="project" value="TreeGrafter"/>
</dbReference>
<comment type="similarity">
    <text evidence="3">Belongs to the VPS11 family.</text>
</comment>
<dbReference type="Pfam" id="PF23341">
    <property type="entry name" value="PEP5_VPS11_N"/>
    <property type="match status" value="1"/>
</dbReference>
<evidence type="ECO:0000256" key="1">
    <source>
        <dbReference type="ARBA" id="ARBA00004371"/>
    </source>
</evidence>
<feature type="region of interest" description="Disordered" evidence="13">
    <location>
        <begin position="1008"/>
        <end position="1206"/>
    </location>
</feature>
<dbReference type="InterPro" id="IPR013083">
    <property type="entry name" value="Znf_RING/FYVE/PHD"/>
</dbReference>
<evidence type="ECO:0000256" key="5">
    <source>
        <dbReference type="ARBA" id="ARBA00022723"/>
    </source>
</evidence>
<accession>A0A3R7NUP8</accession>
<evidence type="ECO:0000259" key="14">
    <source>
        <dbReference type="PROSITE" id="PS50089"/>
    </source>
</evidence>
<dbReference type="STRING" id="6689.A0A3R7NUP8"/>